<dbReference type="PANTHER" id="PTHR43437:SF3">
    <property type="entry name" value="HYDROXYACYL-THIOESTER DEHYDRATASE TYPE 2, MITOCHONDRIAL"/>
    <property type="match status" value="1"/>
</dbReference>
<dbReference type="RefSeq" id="WP_252594700.1">
    <property type="nucleotide sequence ID" value="NZ_CP099489.1"/>
</dbReference>
<dbReference type="Proteomes" id="UP001056455">
    <property type="component" value="Chromosome"/>
</dbReference>
<dbReference type="InterPro" id="IPR002539">
    <property type="entry name" value="MaoC-like_dom"/>
</dbReference>
<accession>A0ABY4YXP7</accession>
<evidence type="ECO:0000256" key="1">
    <source>
        <dbReference type="ARBA" id="ARBA00005254"/>
    </source>
</evidence>
<dbReference type="InterPro" id="IPR050965">
    <property type="entry name" value="UPF0336/Enoyl-CoA_hydratase"/>
</dbReference>
<proteinExistence type="inferred from homology"/>
<dbReference type="EMBL" id="CP099489">
    <property type="protein sequence ID" value="USQ81304.1"/>
    <property type="molecule type" value="Genomic_DNA"/>
</dbReference>
<evidence type="ECO:0000313" key="4">
    <source>
        <dbReference type="EMBL" id="USQ81304.1"/>
    </source>
</evidence>
<dbReference type="SUPFAM" id="SSF54637">
    <property type="entry name" value="Thioesterase/thiol ester dehydrase-isomerase"/>
    <property type="match status" value="1"/>
</dbReference>
<dbReference type="CDD" id="cd03449">
    <property type="entry name" value="R_hydratase"/>
    <property type="match status" value="1"/>
</dbReference>
<dbReference type="Gene3D" id="3.10.129.10">
    <property type="entry name" value="Hotdog Thioesterase"/>
    <property type="match status" value="1"/>
</dbReference>
<protein>
    <submittedName>
        <fullName evidence="4">MaoC family dehydratase</fullName>
    </submittedName>
</protein>
<organism evidence="4 5">
    <name type="scientific">Ornithinimicrobium faecis</name>
    <dbReference type="NCBI Taxonomy" id="2934158"/>
    <lineage>
        <taxon>Bacteria</taxon>
        <taxon>Bacillati</taxon>
        <taxon>Actinomycetota</taxon>
        <taxon>Actinomycetes</taxon>
        <taxon>Micrococcales</taxon>
        <taxon>Ornithinimicrobiaceae</taxon>
        <taxon>Ornithinimicrobium</taxon>
    </lineage>
</organism>
<keyword evidence="5" id="KW-1185">Reference proteome</keyword>
<feature type="region of interest" description="Disordered" evidence="2">
    <location>
        <begin position="1"/>
        <end position="33"/>
    </location>
</feature>
<dbReference type="PANTHER" id="PTHR43437">
    <property type="entry name" value="HYDROXYACYL-THIOESTER DEHYDRATASE TYPE 2, MITOCHONDRIAL-RELATED"/>
    <property type="match status" value="1"/>
</dbReference>
<sequence>MTNTDQASKPIVDGWQGTRFGKPEVGASASTSKTFGEREVELFSEITGDRNPLHNDEDAARASMFGGLITQGGVTSGLLNAVVAEQLPGPGTVFLSTRWDFRKPTYFGDTMTATVVVDKVRADKPICHLTTTVTNSEGEVCIEGEAVTYTAALT</sequence>
<reference evidence="4" key="1">
    <citation type="submission" date="2022-06" db="EMBL/GenBank/DDBJ databases">
        <title>Ornithinimicrobium HY1793.</title>
        <authorList>
            <person name="Huang Y."/>
        </authorList>
    </citation>
    <scope>NUCLEOTIDE SEQUENCE</scope>
    <source>
        <strain evidence="4">HY1793</strain>
    </source>
</reference>
<evidence type="ECO:0000259" key="3">
    <source>
        <dbReference type="Pfam" id="PF01575"/>
    </source>
</evidence>
<gene>
    <name evidence="4" type="ORF">NF556_06570</name>
</gene>
<comment type="similarity">
    <text evidence="1">Belongs to the enoyl-CoA hydratase/isomerase family.</text>
</comment>
<dbReference type="InterPro" id="IPR029069">
    <property type="entry name" value="HotDog_dom_sf"/>
</dbReference>
<evidence type="ECO:0000256" key="2">
    <source>
        <dbReference type="SAM" id="MobiDB-lite"/>
    </source>
</evidence>
<evidence type="ECO:0000313" key="5">
    <source>
        <dbReference type="Proteomes" id="UP001056455"/>
    </source>
</evidence>
<name>A0ABY4YXP7_9MICO</name>
<feature type="domain" description="MaoC-like" evidence="3">
    <location>
        <begin position="30"/>
        <end position="134"/>
    </location>
</feature>
<dbReference type="Pfam" id="PF01575">
    <property type="entry name" value="MaoC_dehydratas"/>
    <property type="match status" value="1"/>
</dbReference>